<dbReference type="CDD" id="cd07176">
    <property type="entry name" value="terB"/>
    <property type="match status" value="1"/>
</dbReference>
<organism evidence="1 2">
    <name type="scientific">Brucella ceti str. Cudo</name>
    <dbReference type="NCBI Taxonomy" id="595497"/>
    <lineage>
        <taxon>Bacteria</taxon>
        <taxon>Pseudomonadati</taxon>
        <taxon>Pseudomonadota</taxon>
        <taxon>Alphaproteobacteria</taxon>
        <taxon>Hyphomicrobiales</taxon>
        <taxon>Brucellaceae</taxon>
        <taxon>Brucella/Ochrobactrum group</taxon>
        <taxon>Brucella</taxon>
    </lineage>
</organism>
<dbReference type="Proteomes" id="UP000003678">
    <property type="component" value="Unassembled WGS sequence"/>
</dbReference>
<accession>C0GBV5</accession>
<proteinExistence type="predicted"/>
<comment type="caution">
    <text evidence="1">The sequence shown here is derived from an EMBL/GenBank/DDBJ whole genome shotgun (WGS) entry which is preliminary data.</text>
</comment>
<dbReference type="InterPro" id="IPR029024">
    <property type="entry name" value="TerB-like"/>
</dbReference>
<dbReference type="AlphaFoldDB" id="C0GBV5"/>
<gene>
    <name evidence="1" type="ORF">BCETI_7000246</name>
</gene>
<dbReference type="PROSITE" id="PS51257">
    <property type="entry name" value="PROKAR_LIPOPROTEIN"/>
    <property type="match status" value="1"/>
</dbReference>
<sequence length="188" mass="21020">MRMQGAIALWRGNHYPSTVATEFPCVTGGGFLVSCLERIAGNDSGRVVQEYSMKQITPQEALVYIMITTSAADTSMTDAELSSIGNVVSRLPVFQGFDRDRLPKLASDCYALLAYEDGLERILDLAHEALPERLYDTAYALAVEVAAADLHVEQEELEFLQMLRDRWTLDELTVAAIERSARVRFRKL</sequence>
<dbReference type="SUPFAM" id="SSF158682">
    <property type="entry name" value="TerB-like"/>
    <property type="match status" value="1"/>
</dbReference>
<protein>
    <submittedName>
        <fullName evidence="1">Cytoplasmic protein</fullName>
    </submittedName>
</protein>
<evidence type="ECO:0000313" key="1">
    <source>
        <dbReference type="EMBL" id="EEH12806.1"/>
    </source>
</evidence>
<dbReference type="Gene3D" id="1.10.3680.10">
    <property type="entry name" value="TerB-like"/>
    <property type="match status" value="1"/>
</dbReference>
<reference evidence="1 2" key="1">
    <citation type="submission" date="2009-03" db="EMBL/GenBank/DDBJ databases">
        <authorList>
            <person name="Setubal J.C."/>
            <person name="Boyle S."/>
            <person name="Crasta O.R."/>
            <person name="Gillespie J.J."/>
            <person name="Kenyon R.W."/>
            <person name="Lu J."/>
            <person name="Mane S."/>
            <person name="Nagrani S."/>
            <person name="Shallom J.M."/>
            <person name="Shallom S."/>
            <person name="Shukla M."/>
            <person name="Snyder E.E."/>
            <person name="Sobral B.W."/>
            <person name="Wattam A.R."/>
            <person name="Will R."/>
            <person name="Williams K."/>
            <person name="Yoo H."/>
            <person name="Bruce D.H."/>
            <person name="Detter C."/>
            <person name="Munk C."/>
            <person name="Brettin T.S."/>
            <person name="Ficht T."/>
        </authorList>
    </citation>
    <scope>NUCLEOTIDE SEQUENCE [LARGE SCALE GENOMIC DNA]</scope>
    <source>
        <strain evidence="1 2">Cudo</strain>
    </source>
</reference>
<name>C0GBV5_9HYPH</name>
<evidence type="ECO:0000313" key="2">
    <source>
        <dbReference type="Proteomes" id="UP000003678"/>
    </source>
</evidence>
<dbReference type="EMBL" id="ACJD01000007">
    <property type="protein sequence ID" value="EEH12806.1"/>
    <property type="molecule type" value="Genomic_DNA"/>
</dbReference>